<dbReference type="SMART" id="SM00739">
    <property type="entry name" value="KOW"/>
    <property type="match status" value="1"/>
</dbReference>
<evidence type="ECO:0000256" key="6">
    <source>
        <dbReference type="ARBA" id="ARBA00035206"/>
    </source>
</evidence>
<keyword evidence="12" id="KW-1185">Reference proteome</keyword>
<evidence type="ECO:0000259" key="10">
    <source>
        <dbReference type="SMART" id="SM00739"/>
    </source>
</evidence>
<dbReference type="Pfam" id="PF17136">
    <property type="entry name" value="ribosomal_L24"/>
    <property type="match status" value="1"/>
</dbReference>
<keyword evidence="2 8" id="KW-0699">rRNA-binding</keyword>
<dbReference type="PANTHER" id="PTHR12903">
    <property type="entry name" value="MITOCHONDRIAL RIBOSOMAL PROTEIN L24"/>
    <property type="match status" value="1"/>
</dbReference>
<name>A0A4R3JZ85_9PROT</name>
<evidence type="ECO:0000256" key="7">
    <source>
        <dbReference type="ARBA" id="ARBA00058688"/>
    </source>
</evidence>
<evidence type="ECO:0000256" key="8">
    <source>
        <dbReference type="HAMAP-Rule" id="MF_01326"/>
    </source>
</evidence>
<dbReference type="CDD" id="cd06089">
    <property type="entry name" value="KOW_RPL26"/>
    <property type="match status" value="1"/>
</dbReference>
<dbReference type="GO" id="GO:0003735">
    <property type="term" value="F:structural constituent of ribosome"/>
    <property type="evidence" value="ECO:0007669"/>
    <property type="project" value="InterPro"/>
</dbReference>
<dbReference type="Pfam" id="PF00467">
    <property type="entry name" value="KOW"/>
    <property type="match status" value="1"/>
</dbReference>
<dbReference type="PROSITE" id="PS01108">
    <property type="entry name" value="RIBOSOMAL_L24"/>
    <property type="match status" value="1"/>
</dbReference>
<keyword evidence="3 8" id="KW-0694">RNA-binding</keyword>
<protein>
    <recommendedName>
        <fullName evidence="6 8">Large ribosomal subunit protein uL24</fullName>
    </recommendedName>
</protein>
<dbReference type="AlphaFoldDB" id="A0A4R3JZ85"/>
<dbReference type="InterPro" id="IPR008991">
    <property type="entry name" value="Translation_prot_SH3-like_sf"/>
</dbReference>
<organism evidence="11 12">
    <name type="scientific">Sulfuritortus calidifontis</name>
    <dbReference type="NCBI Taxonomy" id="1914471"/>
    <lineage>
        <taxon>Bacteria</taxon>
        <taxon>Pseudomonadati</taxon>
        <taxon>Pseudomonadota</taxon>
        <taxon>Betaproteobacteria</taxon>
        <taxon>Nitrosomonadales</taxon>
        <taxon>Thiobacillaceae</taxon>
        <taxon>Sulfuritortus</taxon>
    </lineage>
</organism>
<dbReference type="FunFam" id="2.30.30.30:FF:000004">
    <property type="entry name" value="50S ribosomal protein L24"/>
    <property type="match status" value="1"/>
</dbReference>
<dbReference type="RefSeq" id="WP_126459019.1">
    <property type="nucleotide sequence ID" value="NZ_AP018721.1"/>
</dbReference>
<dbReference type="Gene3D" id="2.30.30.30">
    <property type="match status" value="1"/>
</dbReference>
<dbReference type="SUPFAM" id="SSF50104">
    <property type="entry name" value="Translation proteins SH3-like domain"/>
    <property type="match status" value="1"/>
</dbReference>
<dbReference type="Proteomes" id="UP000295135">
    <property type="component" value="Unassembled WGS sequence"/>
</dbReference>
<comment type="function">
    <text evidence="8">One of two assembly initiator proteins, it binds directly to the 5'-end of the 23S rRNA, where it nucleates assembly of the 50S subunit.</text>
</comment>
<evidence type="ECO:0000256" key="9">
    <source>
        <dbReference type="RuleBase" id="RU003477"/>
    </source>
</evidence>
<accession>A0A4R3JZ85</accession>
<dbReference type="InterPro" id="IPR005825">
    <property type="entry name" value="Ribosomal_uL24_CS"/>
</dbReference>
<proteinExistence type="inferred from homology"/>
<dbReference type="InterPro" id="IPR057264">
    <property type="entry name" value="Ribosomal_uL24_C"/>
</dbReference>
<dbReference type="NCBIfam" id="TIGR01079">
    <property type="entry name" value="rplX_bact"/>
    <property type="match status" value="1"/>
</dbReference>
<keyword evidence="4 8" id="KW-0689">Ribosomal protein</keyword>
<evidence type="ECO:0000256" key="2">
    <source>
        <dbReference type="ARBA" id="ARBA00022730"/>
    </source>
</evidence>
<evidence type="ECO:0000313" key="11">
    <source>
        <dbReference type="EMBL" id="TCS74118.1"/>
    </source>
</evidence>
<evidence type="ECO:0000256" key="3">
    <source>
        <dbReference type="ARBA" id="ARBA00022884"/>
    </source>
</evidence>
<feature type="domain" description="KOW" evidence="10">
    <location>
        <begin position="3"/>
        <end position="30"/>
    </location>
</feature>
<comment type="subunit">
    <text evidence="8">Part of the 50S ribosomal subunit.</text>
</comment>
<gene>
    <name evidence="8" type="primary">rplX</name>
    <name evidence="11" type="ORF">EDC61_101343</name>
</gene>
<dbReference type="OrthoDB" id="9807419at2"/>
<sequence length="104" mass="11382">MRKIRKGDEVIVLTGKDKGKRGTVLRVLESHVVVEGVNRVKRAVKPNPMKGTTGGFMDKDMPIDISNVALFNTATGKGDRVGIKTLEDGRKVRFFKSNGEVVDA</sequence>
<dbReference type="EMBL" id="SLZY01000001">
    <property type="protein sequence ID" value="TCS74118.1"/>
    <property type="molecule type" value="Genomic_DNA"/>
</dbReference>
<keyword evidence="5 8" id="KW-0687">Ribonucleoprotein</keyword>
<dbReference type="InterPro" id="IPR003256">
    <property type="entry name" value="Ribosomal_uL24"/>
</dbReference>
<dbReference type="HAMAP" id="MF_01326_B">
    <property type="entry name" value="Ribosomal_uL24_B"/>
    <property type="match status" value="1"/>
</dbReference>
<evidence type="ECO:0000256" key="1">
    <source>
        <dbReference type="ARBA" id="ARBA00010618"/>
    </source>
</evidence>
<dbReference type="GO" id="GO:0006412">
    <property type="term" value="P:translation"/>
    <property type="evidence" value="ECO:0007669"/>
    <property type="project" value="UniProtKB-UniRule"/>
</dbReference>
<evidence type="ECO:0000256" key="4">
    <source>
        <dbReference type="ARBA" id="ARBA00022980"/>
    </source>
</evidence>
<evidence type="ECO:0000256" key="5">
    <source>
        <dbReference type="ARBA" id="ARBA00023274"/>
    </source>
</evidence>
<evidence type="ECO:0000313" key="12">
    <source>
        <dbReference type="Proteomes" id="UP000295135"/>
    </source>
</evidence>
<dbReference type="InterPro" id="IPR014722">
    <property type="entry name" value="Rib_uL2_dom2"/>
</dbReference>
<dbReference type="GO" id="GO:1990904">
    <property type="term" value="C:ribonucleoprotein complex"/>
    <property type="evidence" value="ECO:0007669"/>
    <property type="project" value="UniProtKB-KW"/>
</dbReference>
<reference evidence="11 12" key="1">
    <citation type="submission" date="2019-03" db="EMBL/GenBank/DDBJ databases">
        <title>Genomic Encyclopedia of Type Strains, Phase IV (KMG-IV): sequencing the most valuable type-strain genomes for metagenomic binning, comparative biology and taxonomic classification.</title>
        <authorList>
            <person name="Goeker M."/>
        </authorList>
    </citation>
    <scope>NUCLEOTIDE SEQUENCE [LARGE SCALE GENOMIC DNA]</scope>
    <source>
        <strain evidence="11 12">DSM 103923</strain>
    </source>
</reference>
<comment type="caution">
    <text evidence="11">The sequence shown here is derived from an EMBL/GenBank/DDBJ whole genome shotgun (WGS) entry which is preliminary data.</text>
</comment>
<dbReference type="GO" id="GO:0005840">
    <property type="term" value="C:ribosome"/>
    <property type="evidence" value="ECO:0007669"/>
    <property type="project" value="UniProtKB-KW"/>
</dbReference>
<dbReference type="InterPro" id="IPR005824">
    <property type="entry name" value="KOW"/>
</dbReference>
<dbReference type="GO" id="GO:0019843">
    <property type="term" value="F:rRNA binding"/>
    <property type="evidence" value="ECO:0007669"/>
    <property type="project" value="UniProtKB-UniRule"/>
</dbReference>
<comment type="similarity">
    <text evidence="1 8 9">Belongs to the universal ribosomal protein uL24 family.</text>
</comment>
<comment type="function">
    <text evidence="7 8">One of the proteins that surrounds the polypeptide exit tunnel on the outside of the subunit.</text>
</comment>
<dbReference type="InterPro" id="IPR041988">
    <property type="entry name" value="Ribosomal_uL24_KOW"/>
</dbReference>